<gene>
    <name evidence="7" type="ORF">GLAREA_11657</name>
</gene>
<organism evidence="7 8">
    <name type="scientific">Glarea lozoyensis (strain ATCC 20868 / MF5171)</name>
    <dbReference type="NCBI Taxonomy" id="1116229"/>
    <lineage>
        <taxon>Eukaryota</taxon>
        <taxon>Fungi</taxon>
        <taxon>Dikarya</taxon>
        <taxon>Ascomycota</taxon>
        <taxon>Pezizomycotina</taxon>
        <taxon>Leotiomycetes</taxon>
        <taxon>Helotiales</taxon>
        <taxon>Helotiaceae</taxon>
        <taxon>Glarea</taxon>
    </lineage>
</organism>
<dbReference type="OrthoDB" id="5841748at2759"/>
<keyword evidence="3" id="KW-0472">Membrane</keyword>
<dbReference type="RefSeq" id="XP_008087991.1">
    <property type="nucleotide sequence ID" value="XM_008089800.1"/>
</dbReference>
<dbReference type="InterPro" id="IPR007365">
    <property type="entry name" value="TFR-like_dimer_dom"/>
</dbReference>
<dbReference type="SUPFAM" id="SSF53187">
    <property type="entry name" value="Zn-dependent exopeptidases"/>
    <property type="match status" value="1"/>
</dbReference>
<feature type="domain" description="PA" evidence="4">
    <location>
        <begin position="327"/>
        <end position="414"/>
    </location>
</feature>
<dbReference type="Gene3D" id="3.50.30.30">
    <property type="match status" value="1"/>
</dbReference>
<dbReference type="OMA" id="YPRKDGR"/>
<keyword evidence="3" id="KW-0812">Transmembrane</keyword>
<dbReference type="Proteomes" id="UP000016922">
    <property type="component" value="Unassembled WGS sequence"/>
</dbReference>
<proteinExistence type="inferred from homology"/>
<feature type="domain" description="Peptidase M28" evidence="6">
    <location>
        <begin position="514"/>
        <end position="697"/>
    </location>
</feature>
<feature type="region of interest" description="Disordered" evidence="2">
    <location>
        <begin position="1"/>
        <end position="82"/>
    </location>
</feature>
<dbReference type="eggNOG" id="KOG2195">
    <property type="taxonomic scope" value="Eukaryota"/>
</dbReference>
<dbReference type="CDD" id="cd02121">
    <property type="entry name" value="PA_GCPII_like"/>
    <property type="match status" value="1"/>
</dbReference>
<dbReference type="InterPro" id="IPR003137">
    <property type="entry name" value="PA_domain"/>
</dbReference>
<dbReference type="Pfam" id="PF02225">
    <property type="entry name" value="PA"/>
    <property type="match status" value="1"/>
</dbReference>
<feature type="region of interest" description="Disordered" evidence="2">
    <location>
        <begin position="94"/>
        <end position="128"/>
    </location>
</feature>
<dbReference type="PANTHER" id="PTHR10404">
    <property type="entry name" value="N-ACETYLATED-ALPHA-LINKED ACIDIC DIPEPTIDASE"/>
    <property type="match status" value="1"/>
</dbReference>
<evidence type="ECO:0000259" key="6">
    <source>
        <dbReference type="Pfam" id="PF04389"/>
    </source>
</evidence>
<comment type="similarity">
    <text evidence="1">Belongs to the peptidase M28 family. M28B subfamily.</text>
</comment>
<evidence type="ECO:0000256" key="2">
    <source>
        <dbReference type="SAM" id="MobiDB-lite"/>
    </source>
</evidence>
<dbReference type="AlphaFoldDB" id="S3CZ10"/>
<feature type="compositionally biased region" description="Polar residues" evidence="2">
    <location>
        <begin position="26"/>
        <end position="40"/>
    </location>
</feature>
<dbReference type="HOGENOM" id="CLU_005688_1_0_1"/>
<dbReference type="InterPro" id="IPR036757">
    <property type="entry name" value="TFR-like_dimer_dom_sf"/>
</dbReference>
<dbReference type="EMBL" id="KE145372">
    <property type="protein sequence ID" value="EPE25076.1"/>
    <property type="molecule type" value="Genomic_DNA"/>
</dbReference>
<reference evidence="7 8" key="1">
    <citation type="journal article" date="2013" name="BMC Genomics">
        <title>Genomics-driven discovery of the pneumocandin biosynthetic gene cluster in the fungus Glarea lozoyensis.</title>
        <authorList>
            <person name="Chen L."/>
            <person name="Yue Q."/>
            <person name="Zhang X."/>
            <person name="Xiang M."/>
            <person name="Wang C."/>
            <person name="Li S."/>
            <person name="Che Y."/>
            <person name="Ortiz-Lopez F.J."/>
            <person name="Bills G.F."/>
            <person name="Liu X."/>
            <person name="An Z."/>
        </authorList>
    </citation>
    <scope>NUCLEOTIDE SEQUENCE [LARGE SCALE GENOMIC DNA]</scope>
    <source>
        <strain evidence="8">ATCC 20868 / MF5171</strain>
    </source>
</reference>
<name>S3CZ10_GLAL2</name>
<dbReference type="GO" id="GO:0004180">
    <property type="term" value="F:carboxypeptidase activity"/>
    <property type="evidence" value="ECO:0007669"/>
    <property type="project" value="TreeGrafter"/>
</dbReference>
<evidence type="ECO:0000256" key="3">
    <source>
        <dbReference type="SAM" id="Phobius"/>
    </source>
</evidence>
<dbReference type="Pfam" id="PF04253">
    <property type="entry name" value="TFR_dimer"/>
    <property type="match status" value="1"/>
</dbReference>
<dbReference type="STRING" id="1116229.S3CZ10"/>
<evidence type="ECO:0000259" key="4">
    <source>
        <dbReference type="Pfam" id="PF02225"/>
    </source>
</evidence>
<feature type="compositionally biased region" description="Basic and acidic residues" evidence="2">
    <location>
        <begin position="73"/>
        <end position="82"/>
    </location>
</feature>
<dbReference type="Gene3D" id="1.20.930.40">
    <property type="entry name" value="Transferrin receptor-like, dimerisation domain"/>
    <property type="match status" value="1"/>
</dbReference>
<keyword evidence="8" id="KW-1185">Reference proteome</keyword>
<evidence type="ECO:0000259" key="5">
    <source>
        <dbReference type="Pfam" id="PF04253"/>
    </source>
</evidence>
<dbReference type="InterPro" id="IPR007484">
    <property type="entry name" value="Peptidase_M28"/>
</dbReference>
<dbReference type="GeneID" id="19470698"/>
<dbReference type="InterPro" id="IPR039373">
    <property type="entry name" value="Peptidase_M28B"/>
</dbReference>
<evidence type="ECO:0000313" key="8">
    <source>
        <dbReference type="Proteomes" id="UP000016922"/>
    </source>
</evidence>
<keyword evidence="3" id="KW-1133">Transmembrane helix</keyword>
<dbReference type="Gene3D" id="3.40.630.10">
    <property type="entry name" value="Zn peptidases"/>
    <property type="match status" value="1"/>
</dbReference>
<dbReference type="FunFam" id="3.40.630.10:FF:000101">
    <property type="entry name" value="N-acetylated alpha-linked acidic dipeptidase like 1"/>
    <property type="match status" value="1"/>
</dbReference>
<dbReference type="KEGG" id="glz:GLAREA_11657"/>
<feature type="domain" description="Transferrin receptor-like dimerisation" evidence="5">
    <location>
        <begin position="766"/>
        <end position="890"/>
    </location>
</feature>
<dbReference type="SUPFAM" id="SSF52025">
    <property type="entry name" value="PA domain"/>
    <property type="match status" value="1"/>
</dbReference>
<evidence type="ECO:0000256" key="1">
    <source>
        <dbReference type="ARBA" id="ARBA00005634"/>
    </source>
</evidence>
<dbReference type="Pfam" id="PF04389">
    <property type="entry name" value="Peptidase_M28"/>
    <property type="match status" value="1"/>
</dbReference>
<dbReference type="InterPro" id="IPR046450">
    <property type="entry name" value="PA_dom_sf"/>
</dbReference>
<dbReference type="SUPFAM" id="SSF47672">
    <property type="entry name" value="Transferrin receptor-like dimerisation domain"/>
    <property type="match status" value="1"/>
</dbReference>
<dbReference type="CDD" id="cd08022">
    <property type="entry name" value="M28_PSMA_like"/>
    <property type="match status" value="1"/>
</dbReference>
<protein>
    <submittedName>
        <fullName evidence="7">PA</fullName>
    </submittedName>
</protein>
<feature type="transmembrane region" description="Helical" evidence="3">
    <location>
        <begin position="171"/>
        <end position="194"/>
    </location>
</feature>
<sequence>MPPDEKPNKYEPLPSVPIPTYEEAIGSSSRIATPDTSNETAIPAEREGLLGAQDGLTSGPTRRHGYRPPPSVEEARDSSEEHASFINQDAEVLLRDLTDSEDDEEDRVRREMEEMDIEDAPSRDTQSAWGKRISSLSQSLHLPFPWKWKLRINLHVPEGLRGRIGWPKLDANFCIMFGRFFAILLVMGVIYLLFVSDVFTSAAQRMAGRLFDPESVRIHVQQMADSDRIREHLRAITANDHLAGTEGDYVLAQYVEDHFLASKLEEVRKERFDVYLNYPKEGGRKVEILGADGKATWSAKIDEDNQYSDPPRQQTPVFHGHSKSGDVTGPLIYANYGSREDFKRLYDSGIDTKGAIALVRYYGSQGDRALKVKAAELAGFAACIIYSDPADDGFVKGEPAPQGRFMPENGVQRGAVSLMSWVVGDVLTPGWGSVKGAERVPKENNPGLVGIPSLPLSWGDAKNLLKAIEGFGQAAPEEWAGGIPDVNYWSGNLSSPRIHLVNDQDEVDEQPIWNVMGKINGVEQQEKSIIIGNHRDSWVYGATDPGSGTAVMLEVIHIFGDLVERGWRPLRSIEFASWDGEEYNLIGSTEYVETNIQKLRNDAFVYLNVDVGVGGTEFKASGSPVFQKSLLRVLNRVSDPFQNATLRELWDARSGQLEGLGAGSDYVAFQDMAGTSSLDFGFDGPGYPYHSAFDNFEWMSTVGDPGFEYHKILAQAWALLILEYSDRLVLPFDISAYSASLTAWSMDLENWVGHKGANQDGNAPWSIDPLRKAVLQFAVEAEKFEKWEVEWDALVLGGNGFESAVTGEHRKSHNTRMSNFETHLLDLEEGGGIPNRTQFKHVVFGPQLWSGYDEAYFPAIRDAVEAGDWALAKMQVEKTASIIMRAARKLNGN</sequence>
<dbReference type="PANTHER" id="PTHR10404:SF71">
    <property type="entry name" value="CARBOXYPEPTIDASE TRE2, PUTATIVE (AFU_ORTHOLOGUE AFUA_3G10650)-RELATED"/>
    <property type="match status" value="1"/>
</dbReference>
<accession>S3CZ10</accession>
<evidence type="ECO:0000313" key="7">
    <source>
        <dbReference type="EMBL" id="EPE25076.1"/>
    </source>
</evidence>